<evidence type="ECO:0000313" key="2">
    <source>
        <dbReference type="Proteomes" id="UP000182427"/>
    </source>
</evidence>
<name>A0A1G7ICL9_9BACT</name>
<dbReference type="EMBL" id="LT629690">
    <property type="protein sequence ID" value="SDF10256.1"/>
    <property type="molecule type" value="Genomic_DNA"/>
</dbReference>
<gene>
    <name evidence="1" type="ORF">SAMN05444167_1394</name>
</gene>
<reference evidence="1 2" key="1">
    <citation type="submission" date="2016-10" db="EMBL/GenBank/DDBJ databases">
        <authorList>
            <person name="de Groot N.N."/>
        </authorList>
    </citation>
    <scope>NUCLEOTIDE SEQUENCE [LARGE SCALE GENOMIC DNA]</scope>
    <source>
        <strain evidence="1 2">GAS232</strain>
    </source>
</reference>
<protein>
    <submittedName>
        <fullName evidence="1">Uncharacterized protein</fullName>
    </submittedName>
</protein>
<proteinExistence type="predicted"/>
<dbReference type="AlphaFoldDB" id="A0A1G7ICL9"/>
<dbReference type="Proteomes" id="UP000182427">
    <property type="component" value="Chromosome I"/>
</dbReference>
<sequence>MIGALSFLWNSTRGARLRPWRSPYLLWRIETYSGMHAEEIGAKDVMRFLWQEKWQFLRFLRWTDEIRKESKTPHA</sequence>
<accession>A0A1G7ICL9</accession>
<keyword evidence="2" id="KW-1185">Reference proteome</keyword>
<evidence type="ECO:0000313" key="1">
    <source>
        <dbReference type="EMBL" id="SDF10256.1"/>
    </source>
</evidence>
<organism evidence="1 2">
    <name type="scientific">Terriglobus roseus</name>
    <dbReference type="NCBI Taxonomy" id="392734"/>
    <lineage>
        <taxon>Bacteria</taxon>
        <taxon>Pseudomonadati</taxon>
        <taxon>Acidobacteriota</taxon>
        <taxon>Terriglobia</taxon>
        <taxon>Terriglobales</taxon>
        <taxon>Acidobacteriaceae</taxon>
        <taxon>Terriglobus</taxon>
    </lineage>
</organism>